<gene>
    <name evidence="2" type="ORF">MOX91_05460</name>
</gene>
<sequence length="610" mass="65914">MSEQSKTTNLQLEADRKKILNAKAQGKLATIKTYLKYSAPGFLQSATTLGGGSLASALYLGVLGGCCFMWLQPFAMVLGIITLSAIAYISLSITEKPMRELNSNISPILGYGWAVASMVACLVNAMPQFALGVASIQQNIFSGIVPMGKVSECVITFCFFLAAMGLILLYSAGGKAAKIFERIITLSVATIVICFFSVVIFLATQGEIDWAKVFRGFIPNLSVLSAPSPDFMVYLNQLGDGAREFWSSSIVKEQRDVIISASAMAVGINMTFLFPYSMLKKGWDKDFRGLAIFNLCSSLFIPFLLATSCIVIAAASQFHAKPVDGLVDAAWSTNQVQGEIVKSVPMAYVDNSGKYQNYIKELVPNGAKVIYLTLQKDKALPPENLVAPYLNLLEKSMISQGNNALGFLPISAKLALMQNQNKVEKQVVSMLVKRDAMNLASTLAPLVGDKVAKYIFGLGVFGMAMNATLMNMLICGLCFAEIFGKFGNRKWEIIGSSLVFFSACVSLFLAGAKMWLVIYAGVITMVLLPVASGSFLAILNSKNILKDAAPRGLSRVAWNALLGMTLLCTSIASLYVLHSKIGIAGPIAFFTFMAVVVINYILLQNKKKNA</sequence>
<protein>
    <submittedName>
        <fullName evidence="2">Divalent metal cation transporter</fullName>
    </submittedName>
</protein>
<keyword evidence="1" id="KW-0472">Membrane</keyword>
<organism evidence="2 3">
    <name type="scientific">Intestinicryptomonas porci</name>
    <dbReference type="NCBI Taxonomy" id="2926320"/>
    <lineage>
        <taxon>Bacteria</taxon>
        <taxon>Pseudomonadati</taxon>
        <taxon>Verrucomicrobiota</taxon>
        <taxon>Opitutia</taxon>
        <taxon>Opitutales</taxon>
        <taxon>Intestinicryptomonaceae</taxon>
        <taxon>Intestinicryptomonas</taxon>
    </lineage>
</organism>
<dbReference type="Proteomes" id="UP001275932">
    <property type="component" value="Unassembled WGS sequence"/>
</dbReference>
<feature type="transmembrane region" description="Helical" evidence="1">
    <location>
        <begin position="68"/>
        <end position="91"/>
    </location>
</feature>
<feature type="transmembrane region" description="Helical" evidence="1">
    <location>
        <begin position="257"/>
        <end position="279"/>
    </location>
</feature>
<feature type="transmembrane region" description="Helical" evidence="1">
    <location>
        <begin position="583"/>
        <end position="603"/>
    </location>
</feature>
<evidence type="ECO:0000313" key="2">
    <source>
        <dbReference type="EMBL" id="MDX8415626.1"/>
    </source>
</evidence>
<feature type="transmembrane region" description="Helical" evidence="1">
    <location>
        <begin position="111"/>
        <end position="134"/>
    </location>
</feature>
<name>A0ABU4WGE1_9BACT</name>
<proteinExistence type="predicted"/>
<feature type="transmembrane region" description="Helical" evidence="1">
    <location>
        <begin position="560"/>
        <end position="577"/>
    </location>
</feature>
<evidence type="ECO:0000313" key="3">
    <source>
        <dbReference type="Proteomes" id="UP001275932"/>
    </source>
</evidence>
<evidence type="ECO:0000256" key="1">
    <source>
        <dbReference type="SAM" id="Phobius"/>
    </source>
</evidence>
<feature type="transmembrane region" description="Helical" evidence="1">
    <location>
        <begin position="454"/>
        <end position="479"/>
    </location>
</feature>
<keyword evidence="1" id="KW-0812">Transmembrane</keyword>
<dbReference type="RefSeq" id="WP_370397072.1">
    <property type="nucleotide sequence ID" value="NZ_JALBUT010000005.1"/>
</dbReference>
<comment type="caution">
    <text evidence="2">The sequence shown here is derived from an EMBL/GenBank/DDBJ whole genome shotgun (WGS) entry which is preliminary data.</text>
</comment>
<feature type="transmembrane region" description="Helical" evidence="1">
    <location>
        <begin position="42"/>
        <end position="62"/>
    </location>
</feature>
<dbReference type="EMBL" id="JALBUT010000005">
    <property type="protein sequence ID" value="MDX8415626.1"/>
    <property type="molecule type" value="Genomic_DNA"/>
</dbReference>
<feature type="transmembrane region" description="Helical" evidence="1">
    <location>
        <begin position="291"/>
        <end position="315"/>
    </location>
</feature>
<keyword evidence="3" id="KW-1185">Reference proteome</keyword>
<feature type="transmembrane region" description="Helical" evidence="1">
    <location>
        <begin position="516"/>
        <end position="539"/>
    </location>
</feature>
<accession>A0ABU4WGE1</accession>
<reference evidence="2 3" key="1">
    <citation type="submission" date="2022-03" db="EMBL/GenBank/DDBJ databases">
        <title>Novel taxa within the pig intestine.</title>
        <authorList>
            <person name="Wylensek D."/>
            <person name="Bishof K."/>
            <person name="Afrizal A."/>
            <person name="Clavel T."/>
        </authorList>
    </citation>
    <scope>NUCLEOTIDE SEQUENCE [LARGE SCALE GENOMIC DNA]</scope>
    <source>
        <strain evidence="2 3">CLA-KB-P66</strain>
    </source>
</reference>
<feature type="transmembrane region" description="Helical" evidence="1">
    <location>
        <begin position="491"/>
        <end position="510"/>
    </location>
</feature>
<feature type="transmembrane region" description="Helical" evidence="1">
    <location>
        <begin position="154"/>
        <end position="171"/>
    </location>
</feature>
<feature type="transmembrane region" description="Helical" evidence="1">
    <location>
        <begin position="183"/>
        <end position="203"/>
    </location>
</feature>
<keyword evidence="1" id="KW-1133">Transmembrane helix</keyword>